<protein>
    <submittedName>
        <fullName evidence="1">Uncharacterized protein</fullName>
    </submittedName>
</protein>
<evidence type="ECO:0000313" key="1">
    <source>
        <dbReference type="EMBL" id="MDX8474605.1"/>
    </source>
</evidence>
<gene>
    <name evidence="1" type="ORF">RFM27_21200</name>
</gene>
<accession>A0ABU4XL98</accession>
<keyword evidence="2" id="KW-1185">Reference proteome</keyword>
<dbReference type="EMBL" id="JAVIIZ010000014">
    <property type="protein sequence ID" value="MDX8474605.1"/>
    <property type="molecule type" value="Genomic_DNA"/>
</dbReference>
<evidence type="ECO:0000313" key="2">
    <source>
        <dbReference type="Proteomes" id="UP001271780"/>
    </source>
</evidence>
<reference evidence="1 2" key="1">
    <citation type="submission" date="2023-08" db="EMBL/GenBank/DDBJ databases">
        <title>Implementing the SeqCode for naming new Mesorhizobium species isolated from Vachellia karroo root nodules.</title>
        <authorList>
            <person name="Van Lill M."/>
        </authorList>
    </citation>
    <scope>NUCLEOTIDE SEQUENCE [LARGE SCALE GENOMIC DNA]</scope>
    <source>
        <strain evidence="1 2">VK23A</strain>
    </source>
</reference>
<name>A0ABU4XL98_9HYPH</name>
<proteinExistence type="predicted"/>
<dbReference type="Proteomes" id="UP001271780">
    <property type="component" value="Unassembled WGS sequence"/>
</dbReference>
<comment type="caution">
    <text evidence="1">The sequence shown here is derived from an EMBL/GenBank/DDBJ whole genome shotgun (WGS) entry which is preliminary data.</text>
</comment>
<sequence>MSRTRAFRSTKRRGRVGPGVLPVDLYTYAKLPALQRIGRPVKHDLANWSVTDDWAERVPVTAAEVDVFEAWFGDLFDELFGPCR</sequence>
<dbReference type="RefSeq" id="WP_320317748.1">
    <property type="nucleotide sequence ID" value="NZ_JAVIIX010000013.1"/>
</dbReference>
<organism evidence="1 2">
    <name type="scientific">Mesorhizobium dulcispinae</name>
    <dbReference type="NCBI Taxonomy" id="3072316"/>
    <lineage>
        <taxon>Bacteria</taxon>
        <taxon>Pseudomonadati</taxon>
        <taxon>Pseudomonadota</taxon>
        <taxon>Alphaproteobacteria</taxon>
        <taxon>Hyphomicrobiales</taxon>
        <taxon>Phyllobacteriaceae</taxon>
        <taxon>Mesorhizobium</taxon>
    </lineage>
</organism>